<sequence>MYVSRASRSRKSRLELEIEKHRAEGNFNKALELVCAFKGERSGLNVCLYNLVFCESRLILSEKECTYAIDFKAVEAAVEAALRNADDQYRYEATILKAKIAFIQDHYAKVVELLTTGGIDLKKVRIDSYASRFACLLSEGFAMLGISKERLLSTRPNLESDEGVSDEIYELYELAGSVCIRYLQEVEPTLPESLQPIGLPKSVDTAIKRQVVGSLQQNDMTEAVQKFRSLLRYVETPSTKSLRQSLARQLAELLLRVVCTGKYYKYIASSERDLNGKPRCYPADAYVPDDQLQEAILMLLISEYIASQDVILNRSSDLAEERIKTVNETIVIYDLLAIALVRKGYFSFLSKTLERALKFSYQEFQIWYQFALSLVASQKYYRAYLVLRECQRIDPSNPSICLLASSLCLGRLHLIEEGIFFAKNGVEIASKAEDTYLCARSHLMLGWGYSISARECQMLPRKVELQQQAIEEYTAATKSDPEDYLAWYHLAVELAIKRKIVQALKACQRSILLAPTQPETIRLLALLHTASASLSSSTNSTSTTVSLGGGRHAHLYQAVRALHSGLADRPHDFSLLFTLAKVEAEFHGPEAGLKVYMHLIDTWCDCFPQFQGQRLETGSTGLECLRDAPLVPSENSALDLCASETECNMTSDGTMNCEHIALLPSNRLETILTELASGGSGSGAAQNGSPVQPQTTSFFGAVGADFSPQALLAKILGCMAELYLESGRIEDAQDCVAEAVSLSQINHELLYLRGRIFEATGRLEEARTMYESAIAINPSHIKSLYSLANTLKQSGQYILAEQALRDALAVDSTNSRVWRLLGEVLSGGETSNDPASKTIATTAFLSAIELEQTEPLEPFYTLRLGVHCS</sequence>
<keyword evidence="3" id="KW-0802">TPR repeat</keyword>
<reference evidence="5" key="2">
    <citation type="submission" date="2014-06" db="EMBL/GenBank/DDBJ databases">
        <authorList>
            <person name="Aslett M."/>
        </authorList>
    </citation>
    <scope>NUCLEOTIDE SEQUENCE</scope>
</reference>
<dbReference type="Proteomes" id="UP000492820">
    <property type="component" value="Unassembled WGS sequence"/>
</dbReference>
<feature type="domain" description="Tetratricopeptide repeat protein 7 N-terminal" evidence="4">
    <location>
        <begin position="5"/>
        <end position="353"/>
    </location>
</feature>
<accession>A0A068W745</accession>
<dbReference type="EMBL" id="LK028576">
    <property type="protein sequence ID" value="CDS15355.1"/>
    <property type="molecule type" value="Genomic_DNA"/>
</dbReference>
<dbReference type="InterPro" id="IPR051722">
    <property type="entry name" value="Endocytosis_PI4K-reg_protein"/>
</dbReference>
<name>A0A068W745_ECHGR</name>
<proteinExistence type="inferred from homology"/>
<reference evidence="5 6" key="1">
    <citation type="journal article" date="2013" name="Nature">
        <title>The genomes of four tapeworm species reveal adaptations to parasitism.</title>
        <authorList>
            <person name="Tsai I.J."/>
            <person name="Zarowiecki M."/>
            <person name="Holroyd N."/>
            <person name="Garciarrubio A."/>
            <person name="Sanchez-Flores A."/>
            <person name="Brooks K.L."/>
            <person name="Tracey A."/>
            <person name="Bobes R.J."/>
            <person name="Fragoso G."/>
            <person name="Sciutto E."/>
            <person name="Aslett M."/>
            <person name="Beasley H."/>
            <person name="Bennett H.M."/>
            <person name="Cai J."/>
            <person name="Camicia F."/>
            <person name="Clark R."/>
            <person name="Cucher M."/>
            <person name="De Silva N."/>
            <person name="Day T.A."/>
            <person name="Deplazes P."/>
            <person name="Estrada K."/>
            <person name="Fernandez C."/>
            <person name="Holland P.W."/>
            <person name="Hou J."/>
            <person name="Hu S."/>
            <person name="Huckvale T."/>
            <person name="Hung S.S."/>
            <person name="Kamenetzky L."/>
            <person name="Keane J.A."/>
            <person name="Kiss F."/>
            <person name="Koziol U."/>
            <person name="Lambert O."/>
            <person name="Liu K."/>
            <person name="Luo X."/>
            <person name="Luo Y."/>
            <person name="Macchiaroli N."/>
            <person name="Nichol S."/>
            <person name="Paps J."/>
            <person name="Parkinson J."/>
            <person name="Pouchkina-Stantcheva N."/>
            <person name="Riddiford N."/>
            <person name="Rosenzvit M."/>
            <person name="Salinas G."/>
            <person name="Wasmuth J.D."/>
            <person name="Zamanian M."/>
            <person name="Zheng Y."/>
            <person name="Cai X."/>
            <person name="Soberon X."/>
            <person name="Olson P.D."/>
            <person name="Laclette J.P."/>
            <person name="Brehm K."/>
            <person name="Berriman M."/>
            <person name="Garciarrubio A."/>
            <person name="Bobes R.J."/>
            <person name="Fragoso G."/>
            <person name="Sanchez-Flores A."/>
            <person name="Estrada K."/>
            <person name="Cevallos M.A."/>
            <person name="Morett E."/>
            <person name="Gonzalez V."/>
            <person name="Portillo T."/>
            <person name="Ochoa-Leyva A."/>
            <person name="Jose M.V."/>
            <person name="Sciutto E."/>
            <person name="Landa A."/>
            <person name="Jimenez L."/>
            <person name="Valdes V."/>
            <person name="Carrero J.C."/>
            <person name="Larralde C."/>
            <person name="Morales-Montor J."/>
            <person name="Limon-Lason J."/>
            <person name="Soberon X."/>
            <person name="Laclette J.P."/>
        </authorList>
    </citation>
    <scope>NUCLEOTIDE SEQUENCE [LARGE SCALE GENOMIC DNA]</scope>
</reference>
<dbReference type="Gene3D" id="1.25.40.10">
    <property type="entry name" value="Tetratricopeptide repeat domain"/>
    <property type="match status" value="2"/>
</dbReference>
<dbReference type="Pfam" id="PF13181">
    <property type="entry name" value="TPR_8"/>
    <property type="match status" value="1"/>
</dbReference>
<dbReference type="SUPFAM" id="SSF48452">
    <property type="entry name" value="TPR-like"/>
    <property type="match status" value="1"/>
</dbReference>
<organism evidence="5">
    <name type="scientific">Echinococcus granulosus</name>
    <name type="common">Hydatid tapeworm</name>
    <dbReference type="NCBI Taxonomy" id="6210"/>
    <lineage>
        <taxon>Eukaryota</taxon>
        <taxon>Metazoa</taxon>
        <taxon>Spiralia</taxon>
        <taxon>Lophotrochozoa</taxon>
        <taxon>Platyhelminthes</taxon>
        <taxon>Cestoda</taxon>
        <taxon>Eucestoda</taxon>
        <taxon>Cyclophyllidea</taxon>
        <taxon>Taeniidae</taxon>
        <taxon>Echinococcus</taxon>
        <taxon>Echinococcus granulosus group</taxon>
    </lineage>
</organism>
<comment type="function">
    <text evidence="1">Involved in endocytosis.</text>
</comment>
<dbReference type="GO" id="GO:0046854">
    <property type="term" value="P:phosphatidylinositol phosphate biosynthetic process"/>
    <property type="evidence" value="ECO:0007669"/>
    <property type="project" value="TreeGrafter"/>
</dbReference>
<protein>
    <submittedName>
        <fullName evidence="5 7">Tetratricopeptide repeat protein 7B</fullName>
    </submittedName>
</protein>
<dbReference type="InterPro" id="IPR011990">
    <property type="entry name" value="TPR-like_helical_dom_sf"/>
</dbReference>
<dbReference type="Pfam" id="PF13432">
    <property type="entry name" value="TPR_16"/>
    <property type="match status" value="2"/>
</dbReference>
<evidence type="ECO:0000313" key="7">
    <source>
        <dbReference type="WBParaSite" id="EgrG_000775000"/>
    </source>
</evidence>
<dbReference type="WBParaSite" id="EgrG_000775000">
    <property type="protein sequence ID" value="EgrG_000775000"/>
    <property type="gene ID" value="EgrG_000775000"/>
</dbReference>
<evidence type="ECO:0000259" key="4">
    <source>
        <dbReference type="Pfam" id="PF19440"/>
    </source>
</evidence>
<dbReference type="SMART" id="SM00028">
    <property type="entry name" value="TPR"/>
    <property type="match status" value="5"/>
</dbReference>
<evidence type="ECO:0000256" key="3">
    <source>
        <dbReference type="PROSITE-ProRule" id="PRU00339"/>
    </source>
</evidence>
<dbReference type="AlphaFoldDB" id="A0A068W745"/>
<dbReference type="OrthoDB" id="29013at2759"/>
<dbReference type="GO" id="GO:0005886">
    <property type="term" value="C:plasma membrane"/>
    <property type="evidence" value="ECO:0007669"/>
    <property type="project" value="TreeGrafter"/>
</dbReference>
<feature type="repeat" description="TPR" evidence="3">
    <location>
        <begin position="747"/>
        <end position="780"/>
    </location>
</feature>
<comment type="similarity">
    <text evidence="2">Belongs to the YPP1 family.</text>
</comment>
<gene>
    <name evidence="5" type="ORF">EgrG_000775000</name>
</gene>
<dbReference type="InterPro" id="IPR045819">
    <property type="entry name" value="TTC7_N"/>
</dbReference>
<dbReference type="Pfam" id="PF19440">
    <property type="entry name" value="TTC7_N"/>
    <property type="match status" value="1"/>
</dbReference>
<evidence type="ECO:0000313" key="6">
    <source>
        <dbReference type="Proteomes" id="UP000492820"/>
    </source>
</evidence>
<dbReference type="PROSITE" id="PS50005">
    <property type="entry name" value="TPR"/>
    <property type="match status" value="1"/>
</dbReference>
<dbReference type="InterPro" id="IPR019734">
    <property type="entry name" value="TPR_rpt"/>
</dbReference>
<reference evidence="7" key="3">
    <citation type="submission" date="2020-10" db="UniProtKB">
        <authorList>
            <consortium name="WormBaseParasite"/>
        </authorList>
    </citation>
    <scope>IDENTIFICATION</scope>
</reference>
<evidence type="ECO:0000256" key="1">
    <source>
        <dbReference type="ARBA" id="ARBA00002550"/>
    </source>
</evidence>
<evidence type="ECO:0000313" key="5">
    <source>
        <dbReference type="EMBL" id="CDS15355.1"/>
    </source>
</evidence>
<dbReference type="GO" id="GO:0072659">
    <property type="term" value="P:protein localization to plasma membrane"/>
    <property type="evidence" value="ECO:0007669"/>
    <property type="project" value="TreeGrafter"/>
</dbReference>
<dbReference type="PANTHER" id="PTHR23083:SF464">
    <property type="entry name" value="TETRATRICOPEPTIDE REPEAT DOMAIN 7, ISOFORM A"/>
    <property type="match status" value="1"/>
</dbReference>
<dbReference type="PANTHER" id="PTHR23083">
    <property type="entry name" value="TETRATRICOPEPTIDE REPEAT PROTEIN, TPR"/>
    <property type="match status" value="1"/>
</dbReference>
<evidence type="ECO:0000256" key="2">
    <source>
        <dbReference type="ARBA" id="ARBA00038251"/>
    </source>
</evidence>